<accession>A0A0R3PVL0</accession>
<dbReference type="AlphaFoldDB" id="A0A0R3PVL0"/>
<dbReference type="Proteomes" id="UP000267027">
    <property type="component" value="Unassembled WGS sequence"/>
</dbReference>
<name>A0A0R3PVL0_ANGCS</name>
<sequence>MPKIVITGIDPHFFNSERPNRFAICSKVASSHLDQFDDAVPYPSCLRDKIFYRELRCKCACIVGHSPLSLAI</sequence>
<gene>
    <name evidence="1" type="ORF">ACOC_LOCUS10076</name>
</gene>
<evidence type="ECO:0000313" key="2">
    <source>
        <dbReference type="Proteomes" id="UP000267027"/>
    </source>
</evidence>
<evidence type="ECO:0000313" key="3">
    <source>
        <dbReference type="WBParaSite" id="ACOC_0001007501-mRNA-1"/>
    </source>
</evidence>
<keyword evidence="2" id="KW-1185">Reference proteome</keyword>
<organism evidence="3">
    <name type="scientific">Angiostrongylus costaricensis</name>
    <name type="common">Nematode worm</name>
    <dbReference type="NCBI Taxonomy" id="334426"/>
    <lineage>
        <taxon>Eukaryota</taxon>
        <taxon>Metazoa</taxon>
        <taxon>Ecdysozoa</taxon>
        <taxon>Nematoda</taxon>
        <taxon>Chromadorea</taxon>
        <taxon>Rhabditida</taxon>
        <taxon>Rhabditina</taxon>
        <taxon>Rhabditomorpha</taxon>
        <taxon>Strongyloidea</taxon>
        <taxon>Metastrongylidae</taxon>
        <taxon>Angiostrongylus</taxon>
    </lineage>
</organism>
<dbReference type="EMBL" id="UYYA01004404">
    <property type="protein sequence ID" value="VDM61661.1"/>
    <property type="molecule type" value="Genomic_DNA"/>
</dbReference>
<evidence type="ECO:0000313" key="1">
    <source>
        <dbReference type="EMBL" id="VDM61661.1"/>
    </source>
</evidence>
<protein>
    <submittedName>
        <fullName evidence="3">Transposase</fullName>
    </submittedName>
</protein>
<reference evidence="3" key="1">
    <citation type="submission" date="2017-02" db="UniProtKB">
        <authorList>
            <consortium name="WormBaseParasite"/>
        </authorList>
    </citation>
    <scope>IDENTIFICATION</scope>
</reference>
<dbReference type="WBParaSite" id="ACOC_0001007501-mRNA-1">
    <property type="protein sequence ID" value="ACOC_0001007501-mRNA-1"/>
    <property type="gene ID" value="ACOC_0001007501"/>
</dbReference>
<reference evidence="1 2" key="2">
    <citation type="submission" date="2018-11" db="EMBL/GenBank/DDBJ databases">
        <authorList>
            <consortium name="Pathogen Informatics"/>
        </authorList>
    </citation>
    <scope>NUCLEOTIDE SEQUENCE [LARGE SCALE GENOMIC DNA]</scope>
    <source>
        <strain evidence="1 2">Costa Rica</strain>
    </source>
</reference>
<proteinExistence type="predicted"/>